<dbReference type="GO" id="GO:0000287">
    <property type="term" value="F:magnesium ion binding"/>
    <property type="evidence" value="ECO:0007669"/>
    <property type="project" value="UniProtKB-UniRule"/>
</dbReference>
<comment type="caution">
    <text evidence="21">The sequence shown here is derived from an EMBL/GenBank/DDBJ whole genome shotgun (WGS) entry which is preliminary data.</text>
</comment>
<keyword evidence="10 18" id="KW-0328">Glycosyltransferase</keyword>
<name>A0A0Q9YQR6_9GAMM</name>
<dbReference type="FunFam" id="3.40.190.10:FF:000008">
    <property type="entry name" value="ATP phosphoribosyltransferase"/>
    <property type="match status" value="1"/>
</dbReference>
<evidence type="ECO:0000256" key="13">
    <source>
        <dbReference type="ARBA" id="ARBA00022741"/>
    </source>
</evidence>
<dbReference type="RefSeq" id="WP_057624648.1">
    <property type="nucleotide sequence ID" value="NZ_LKHV02000001.1"/>
</dbReference>
<dbReference type="InterPro" id="IPR020621">
    <property type="entry name" value="ATP-PRT_HisG_long"/>
</dbReference>
<comment type="function">
    <text evidence="17 18">Catalyzes the condensation of ATP and 5-phosphoribose 1-diphosphate to form N'-(5'-phosphoribosyl)-ATP (PR-ATP). Has a crucial role in the pathway because the rate of histidine biosynthesis seems to be controlled primarily by regulation of HisG enzymatic activity.</text>
</comment>
<evidence type="ECO:0000256" key="6">
    <source>
        <dbReference type="ARBA" id="ARBA00011946"/>
    </source>
</evidence>
<dbReference type="InterPro" id="IPR001348">
    <property type="entry name" value="ATP_PRibTrfase_HisG"/>
</dbReference>
<accession>A0A0Q9YQR6</accession>
<feature type="domain" description="Histidine biosynthesis HisG C-terminal" evidence="20">
    <location>
        <begin position="220"/>
        <end position="293"/>
    </location>
</feature>
<keyword evidence="9 18" id="KW-0028">Amino-acid biosynthesis</keyword>
<keyword evidence="15 18" id="KW-0460">Magnesium</keyword>
<dbReference type="UniPathway" id="UPA00031">
    <property type="reaction ID" value="UER00006"/>
</dbReference>
<evidence type="ECO:0000313" key="22">
    <source>
        <dbReference type="EMBL" id="MCS5708107.1"/>
    </source>
</evidence>
<dbReference type="SUPFAM" id="SSF54913">
    <property type="entry name" value="GlnB-like"/>
    <property type="match status" value="1"/>
</dbReference>
<keyword evidence="11 18" id="KW-0808">Transferase</keyword>
<evidence type="ECO:0000256" key="8">
    <source>
        <dbReference type="ARBA" id="ARBA00022490"/>
    </source>
</evidence>
<evidence type="ECO:0000259" key="19">
    <source>
        <dbReference type="Pfam" id="PF01634"/>
    </source>
</evidence>
<comment type="subcellular location">
    <subcellularLocation>
        <location evidence="3 18">Cytoplasm</location>
    </subcellularLocation>
</comment>
<reference evidence="22" key="2">
    <citation type="journal article" date="2016" name="Genome Announc.">
        <title>Draft Genome Sequences of Two Novel Amoeba-Resistant Intranuclear Bacteria, 'Candidatus Berkiella cookevillensis' and 'Candidatus Berkiella aquae'.</title>
        <authorList>
            <person name="Mehari Y.T."/>
            <person name="Arivett B.A."/>
            <person name="Farone A.L."/>
            <person name="Gunderson J.H."/>
            <person name="Farone M.B."/>
        </authorList>
    </citation>
    <scope>NUCLEOTIDE SEQUENCE</scope>
    <source>
        <strain evidence="22">CC99</strain>
    </source>
</reference>
<gene>
    <name evidence="18 21" type="primary">hisG</name>
    <name evidence="22" type="ORF">CC99x_004235</name>
    <name evidence="21" type="ORF">CC99x_01556</name>
</gene>
<comment type="pathway">
    <text evidence="4 18">Amino-acid biosynthesis; L-histidine biosynthesis; L-histidine from 5-phospho-alpha-D-ribose 1-diphosphate: step 1/9.</text>
</comment>
<dbReference type="Gene3D" id="3.30.70.120">
    <property type="match status" value="1"/>
</dbReference>
<evidence type="ECO:0000256" key="14">
    <source>
        <dbReference type="ARBA" id="ARBA00022840"/>
    </source>
</evidence>
<dbReference type="Pfam" id="PF08029">
    <property type="entry name" value="HisG_C"/>
    <property type="match status" value="1"/>
</dbReference>
<dbReference type="GO" id="GO:0005737">
    <property type="term" value="C:cytoplasm"/>
    <property type="evidence" value="ECO:0007669"/>
    <property type="project" value="UniProtKB-SubCell"/>
</dbReference>
<dbReference type="InterPro" id="IPR013115">
    <property type="entry name" value="HisG_C"/>
</dbReference>
<dbReference type="InterPro" id="IPR013820">
    <property type="entry name" value="ATP_PRibTrfase_cat"/>
</dbReference>
<keyword evidence="8 18" id="KW-0963">Cytoplasm</keyword>
<protein>
    <recommendedName>
        <fullName evidence="7 18">ATP phosphoribosyltransferase</fullName>
        <shortName evidence="18">ATP-PRT</shortName>
        <shortName evidence="18">ATP-PRTase</shortName>
        <ecNumber evidence="6 18">2.4.2.17</ecNumber>
    </recommendedName>
</protein>
<evidence type="ECO:0000256" key="7">
    <source>
        <dbReference type="ARBA" id="ARBA00020998"/>
    </source>
</evidence>
<evidence type="ECO:0000256" key="5">
    <source>
        <dbReference type="ARBA" id="ARBA00007955"/>
    </source>
</evidence>
<evidence type="ECO:0000313" key="23">
    <source>
        <dbReference type="Proteomes" id="UP000051494"/>
    </source>
</evidence>
<reference evidence="21" key="1">
    <citation type="submission" date="2015-09" db="EMBL/GenBank/DDBJ databases">
        <title>Draft Genome Sequences of Two Novel Amoeba-resistant Intranuclear Bacteria, Candidatus Berkiella cookevillensis and Candidatus Berkiella aquae.</title>
        <authorList>
            <person name="Mehari Y.T."/>
            <person name="Arivett B.A."/>
            <person name="Farone A.L."/>
            <person name="Gunderson J.H."/>
            <person name="Farone M.B."/>
        </authorList>
    </citation>
    <scope>NUCLEOTIDE SEQUENCE [LARGE SCALE GENOMIC DNA]</scope>
    <source>
        <strain evidence="21">CC99</strain>
    </source>
</reference>
<dbReference type="NCBIfam" id="TIGR00070">
    <property type="entry name" value="hisG"/>
    <property type="match status" value="1"/>
</dbReference>
<dbReference type="EC" id="2.4.2.17" evidence="6 18"/>
<dbReference type="InterPro" id="IPR015867">
    <property type="entry name" value="N-reg_PII/ATP_PRibTrfase_C"/>
</dbReference>
<evidence type="ECO:0000256" key="11">
    <source>
        <dbReference type="ARBA" id="ARBA00022679"/>
    </source>
</evidence>
<dbReference type="AlphaFoldDB" id="A0A0Q9YQR6"/>
<dbReference type="Pfam" id="PF01634">
    <property type="entry name" value="HisG"/>
    <property type="match status" value="1"/>
</dbReference>
<dbReference type="Proteomes" id="UP000051494">
    <property type="component" value="Unassembled WGS sequence"/>
</dbReference>
<evidence type="ECO:0000256" key="9">
    <source>
        <dbReference type="ARBA" id="ARBA00022605"/>
    </source>
</evidence>
<dbReference type="GO" id="GO:0000105">
    <property type="term" value="P:L-histidine biosynthetic process"/>
    <property type="evidence" value="ECO:0007669"/>
    <property type="project" value="UniProtKB-UniRule"/>
</dbReference>
<keyword evidence="12 18" id="KW-0479">Metal-binding</keyword>
<dbReference type="PANTHER" id="PTHR21403">
    <property type="entry name" value="ATP PHOSPHORIBOSYLTRANSFERASE ATP-PRTASE"/>
    <property type="match status" value="1"/>
</dbReference>
<comment type="activity regulation">
    <text evidence="18">Feedback inhibited by histidine.</text>
</comment>
<dbReference type="InterPro" id="IPR011322">
    <property type="entry name" value="N-reg_PII-like_a/b"/>
</dbReference>
<evidence type="ECO:0000256" key="15">
    <source>
        <dbReference type="ARBA" id="ARBA00022842"/>
    </source>
</evidence>
<proteinExistence type="inferred from homology"/>
<evidence type="ECO:0000256" key="12">
    <source>
        <dbReference type="ARBA" id="ARBA00022723"/>
    </source>
</evidence>
<sequence>MSNLRLKIALQKKGRLSDDSIELLRRCGLKLLSSKSSLFYSAENYPIDLLLVRDDDIPTLIQDGICDLGIVGDNVLKEKTQVNLEFSSCFQTIMPLNFGRCRLSIAVPKDQEYQTIDFLQNKRIATSYPILLQQFLKQENITAQIVSISGSVEIAPGLNMADAIFDLVSTGRTLAENNLKELYVVLESQAVFFKSTSEFNSEKKKIYDVLLKRIQSVIKAQESKYILFHAPRDAISKIREILPGCESPTILPLEGSEDKVAVHVVSRESVFWNTLEKLQTVGASAILVLPVEKMMA</sequence>
<feature type="domain" description="ATP phosphoribosyltransferase catalytic" evidence="19">
    <location>
        <begin position="53"/>
        <end position="215"/>
    </location>
</feature>
<comment type="similarity">
    <text evidence="5 18">Belongs to the ATP phosphoribosyltransferase family. Long subfamily.</text>
</comment>
<evidence type="ECO:0000256" key="4">
    <source>
        <dbReference type="ARBA" id="ARBA00004667"/>
    </source>
</evidence>
<keyword evidence="13 18" id="KW-0547">Nucleotide-binding</keyword>
<evidence type="ECO:0000256" key="16">
    <source>
        <dbReference type="ARBA" id="ARBA00023102"/>
    </source>
</evidence>
<dbReference type="HAMAP" id="MF_00079">
    <property type="entry name" value="HisG_Long"/>
    <property type="match status" value="1"/>
</dbReference>
<dbReference type="GO" id="GO:0005524">
    <property type="term" value="F:ATP binding"/>
    <property type="evidence" value="ECO:0007669"/>
    <property type="project" value="UniProtKB-KW"/>
</dbReference>
<evidence type="ECO:0000313" key="21">
    <source>
        <dbReference type="EMBL" id="KRG18344.1"/>
    </source>
</evidence>
<evidence type="ECO:0000256" key="1">
    <source>
        <dbReference type="ARBA" id="ARBA00000915"/>
    </source>
</evidence>
<reference evidence="22" key="3">
    <citation type="submission" date="2021-06" db="EMBL/GenBank/DDBJ databases">
        <title>Genomic Description and Analysis of Intracellular Bacteria, Candidatus Berkiella cookevillensis and Candidatus Berkiella aquae.</title>
        <authorList>
            <person name="Kidane D.T."/>
            <person name="Mehari Y.T."/>
            <person name="Rice F.C."/>
            <person name="Arivett B.A."/>
            <person name="Farone A.L."/>
            <person name="Berk S.G."/>
            <person name="Farone M.B."/>
        </authorList>
    </citation>
    <scope>NUCLEOTIDE SEQUENCE</scope>
    <source>
        <strain evidence="22">CC99</strain>
    </source>
</reference>
<dbReference type="NCBIfam" id="TIGR03455">
    <property type="entry name" value="HisG_C-term"/>
    <property type="match status" value="1"/>
</dbReference>
<keyword evidence="16 18" id="KW-0368">Histidine biosynthesis</keyword>
<comment type="catalytic activity">
    <reaction evidence="1 18">
        <text>1-(5-phospho-beta-D-ribosyl)-ATP + diphosphate = 5-phospho-alpha-D-ribose 1-diphosphate + ATP</text>
        <dbReference type="Rhea" id="RHEA:18473"/>
        <dbReference type="ChEBI" id="CHEBI:30616"/>
        <dbReference type="ChEBI" id="CHEBI:33019"/>
        <dbReference type="ChEBI" id="CHEBI:58017"/>
        <dbReference type="ChEBI" id="CHEBI:73183"/>
        <dbReference type="EC" id="2.4.2.17"/>
    </reaction>
</comment>
<dbReference type="PATRIC" id="fig|1590042.3.peg.1580"/>
<dbReference type="PROSITE" id="PS01316">
    <property type="entry name" value="ATP_P_PHORIBOSYLTR"/>
    <property type="match status" value="1"/>
</dbReference>
<dbReference type="EMBL" id="LKHV02000001">
    <property type="protein sequence ID" value="MCS5708107.1"/>
    <property type="molecule type" value="Genomic_DNA"/>
</dbReference>
<organism evidence="21">
    <name type="scientific">Candidatus Berkiella cookevillensis</name>
    <dbReference type="NCBI Taxonomy" id="437022"/>
    <lineage>
        <taxon>Bacteria</taxon>
        <taxon>Pseudomonadati</taxon>
        <taxon>Pseudomonadota</taxon>
        <taxon>Gammaproteobacteria</taxon>
        <taxon>Candidatus Berkiellales</taxon>
        <taxon>Candidatus Berkiellaceae</taxon>
        <taxon>Candidatus Berkiella</taxon>
    </lineage>
</organism>
<comment type="cofactor">
    <cofactor evidence="2 18">
        <name>Mg(2+)</name>
        <dbReference type="ChEBI" id="CHEBI:18420"/>
    </cofactor>
</comment>
<keyword evidence="23" id="KW-1185">Reference proteome</keyword>
<dbReference type="STRING" id="437022.CC99x_01556"/>
<dbReference type="EMBL" id="LKHV01000007">
    <property type="protein sequence ID" value="KRG18344.1"/>
    <property type="molecule type" value="Genomic_DNA"/>
</dbReference>
<evidence type="ECO:0000256" key="3">
    <source>
        <dbReference type="ARBA" id="ARBA00004496"/>
    </source>
</evidence>
<evidence type="ECO:0000256" key="17">
    <source>
        <dbReference type="ARBA" id="ARBA00024861"/>
    </source>
</evidence>
<dbReference type="OrthoDB" id="9801867at2"/>
<dbReference type="InterPro" id="IPR018198">
    <property type="entry name" value="ATP_PRibTrfase_CS"/>
</dbReference>
<keyword evidence="14 18" id="KW-0067">ATP-binding</keyword>
<evidence type="ECO:0000256" key="2">
    <source>
        <dbReference type="ARBA" id="ARBA00001946"/>
    </source>
</evidence>
<dbReference type="FunFam" id="3.30.70.120:FF:000002">
    <property type="entry name" value="ATP phosphoribosyltransferase"/>
    <property type="match status" value="1"/>
</dbReference>
<evidence type="ECO:0000256" key="10">
    <source>
        <dbReference type="ARBA" id="ARBA00022676"/>
    </source>
</evidence>
<dbReference type="GO" id="GO:0003879">
    <property type="term" value="F:ATP phosphoribosyltransferase activity"/>
    <property type="evidence" value="ECO:0007669"/>
    <property type="project" value="UniProtKB-UniRule"/>
</dbReference>
<dbReference type="SUPFAM" id="SSF53850">
    <property type="entry name" value="Periplasmic binding protein-like II"/>
    <property type="match status" value="1"/>
</dbReference>
<evidence type="ECO:0000256" key="18">
    <source>
        <dbReference type="HAMAP-Rule" id="MF_00079"/>
    </source>
</evidence>
<evidence type="ECO:0000259" key="20">
    <source>
        <dbReference type="Pfam" id="PF08029"/>
    </source>
</evidence>
<dbReference type="PANTHER" id="PTHR21403:SF8">
    <property type="entry name" value="ATP PHOSPHORIBOSYLTRANSFERASE"/>
    <property type="match status" value="1"/>
</dbReference>
<dbReference type="Gene3D" id="3.40.190.10">
    <property type="entry name" value="Periplasmic binding protein-like II"/>
    <property type="match status" value="2"/>
</dbReference>